<name>C6TKR3_SOYBN</name>
<reference evidence="1" key="1">
    <citation type="submission" date="2009-08" db="EMBL/GenBank/DDBJ databases">
        <authorList>
            <person name="Cheung F."/>
            <person name="Xiao Y."/>
            <person name="Chan A."/>
            <person name="Moskal W."/>
            <person name="Town C.D."/>
        </authorList>
    </citation>
    <scope>NUCLEOTIDE SEQUENCE</scope>
</reference>
<accession>C6TKR3</accession>
<evidence type="ECO:0000313" key="1">
    <source>
        <dbReference type="EMBL" id="ACU23503.1"/>
    </source>
</evidence>
<dbReference type="EMBL" id="BT098282">
    <property type="protein sequence ID" value="ACU23503.1"/>
    <property type="molecule type" value="mRNA"/>
</dbReference>
<protein>
    <submittedName>
        <fullName evidence="1">Uncharacterized protein</fullName>
    </submittedName>
</protein>
<proteinExistence type="evidence at transcript level"/>
<organism evidence="1">
    <name type="scientific">Glycine max</name>
    <name type="common">Soybean</name>
    <name type="synonym">Glycine hispida</name>
    <dbReference type="NCBI Taxonomy" id="3847"/>
    <lineage>
        <taxon>Eukaryota</taxon>
        <taxon>Viridiplantae</taxon>
        <taxon>Streptophyta</taxon>
        <taxon>Embryophyta</taxon>
        <taxon>Tracheophyta</taxon>
        <taxon>Spermatophyta</taxon>
        <taxon>Magnoliopsida</taxon>
        <taxon>eudicotyledons</taxon>
        <taxon>Gunneridae</taxon>
        <taxon>Pentapetalae</taxon>
        <taxon>rosids</taxon>
        <taxon>fabids</taxon>
        <taxon>Fabales</taxon>
        <taxon>Fabaceae</taxon>
        <taxon>Papilionoideae</taxon>
        <taxon>50 kb inversion clade</taxon>
        <taxon>NPAAA clade</taxon>
        <taxon>indigoferoid/millettioid clade</taxon>
        <taxon>Phaseoleae</taxon>
        <taxon>Glycine</taxon>
        <taxon>Glycine subgen. Soja</taxon>
    </lineage>
</organism>
<sequence>MTMIHQGMEWLMVLPPPFEIAPSYYLNNFLINSSHPEPSLVDAIFYGCLILQIWHYKLFISSWDIPR</sequence>
<dbReference type="AlphaFoldDB" id="C6TKR3"/>